<proteinExistence type="predicted"/>
<dbReference type="RefSeq" id="WP_181824669.1">
    <property type="nucleotide sequence ID" value="NZ_JAHHDY010000010.1"/>
</dbReference>
<sequence length="139" mass="15055">MTKIPHTQSLMATTCKHTGKTCPALSRMAEKLAQAMEAARPMTAEDFEIAGNSVLKHCPQHCPAYFHASHDRIRIFAGIAEGANTIALDQMADAMFDAGHKSGFAATQQKAPCAMVEIRPQMYASDLFKPAPENLLHSG</sequence>
<evidence type="ECO:0008006" key="3">
    <source>
        <dbReference type="Google" id="ProtNLM"/>
    </source>
</evidence>
<dbReference type="EMBL" id="JAHHDY010000010">
    <property type="protein sequence ID" value="MBT3141078.1"/>
    <property type="molecule type" value="Genomic_DNA"/>
</dbReference>
<evidence type="ECO:0000313" key="1">
    <source>
        <dbReference type="EMBL" id="MBT3141078.1"/>
    </source>
</evidence>
<gene>
    <name evidence="1" type="ORF">KL867_08445</name>
</gene>
<dbReference type="Proteomes" id="UP000763802">
    <property type="component" value="Unassembled WGS sequence"/>
</dbReference>
<evidence type="ECO:0000313" key="2">
    <source>
        <dbReference type="Proteomes" id="UP000763802"/>
    </source>
</evidence>
<organism evidence="1 2">
    <name type="scientific">Falsiruegeria litorea</name>
    <dbReference type="NCBI Taxonomy" id="1280831"/>
    <lineage>
        <taxon>Bacteria</taxon>
        <taxon>Pseudomonadati</taxon>
        <taxon>Pseudomonadota</taxon>
        <taxon>Alphaproteobacteria</taxon>
        <taxon>Rhodobacterales</taxon>
        <taxon>Roseobacteraceae</taxon>
        <taxon>Falsiruegeria</taxon>
    </lineage>
</organism>
<accession>A0ABS5WPM3</accession>
<protein>
    <recommendedName>
        <fullName evidence="3">Metal-binding protein</fullName>
    </recommendedName>
</protein>
<name>A0ABS5WPM3_9RHOB</name>
<comment type="caution">
    <text evidence="1">The sequence shown here is derived from an EMBL/GenBank/DDBJ whole genome shotgun (WGS) entry which is preliminary data.</text>
</comment>
<reference evidence="1 2" key="1">
    <citation type="submission" date="2021-05" db="EMBL/GenBank/DDBJ databases">
        <title>Draft genomes of marine bacteria isolated from model chitin particles.</title>
        <authorList>
            <person name="Datta M.S."/>
            <person name="Schwartzman J.A."/>
            <person name="Cordero O."/>
        </authorList>
    </citation>
    <scope>NUCLEOTIDE SEQUENCE [LARGE SCALE GENOMIC DNA]</scope>
    <source>
        <strain evidence="1 2">4E07</strain>
    </source>
</reference>
<keyword evidence="2" id="KW-1185">Reference proteome</keyword>